<gene>
    <name evidence="2" type="ORF">OO014_17510</name>
</gene>
<dbReference type="InterPro" id="IPR012340">
    <property type="entry name" value="NA-bd_OB-fold"/>
</dbReference>
<evidence type="ECO:0000313" key="2">
    <source>
        <dbReference type="EMBL" id="MDC5699052.1"/>
    </source>
</evidence>
<dbReference type="EMBL" id="JAPFQL010000104">
    <property type="protein sequence ID" value="MDC5699052.1"/>
    <property type="molecule type" value="Genomic_DNA"/>
</dbReference>
<dbReference type="RefSeq" id="WP_272463609.1">
    <property type="nucleotide sequence ID" value="NZ_JAPFQL010000104.1"/>
</dbReference>
<accession>A0ABT5GLG0</accession>
<dbReference type="Gene3D" id="2.40.50.140">
    <property type="entry name" value="Nucleic acid-binding proteins"/>
    <property type="match status" value="1"/>
</dbReference>
<proteinExistence type="predicted"/>
<reference evidence="2 3" key="1">
    <citation type="submission" date="2022-11" db="EMBL/GenBank/DDBJ databases">
        <title>Anaerobic phenanthrene biodegradation by a DNRA strain PheN6.</title>
        <authorList>
            <person name="Zhang Z."/>
        </authorList>
    </citation>
    <scope>NUCLEOTIDE SEQUENCE [LARGE SCALE GENOMIC DNA]</scope>
    <source>
        <strain evidence="2 3">PheN6</strain>
    </source>
</reference>
<organism evidence="2 3">
    <name type="scientific">Intrasporangium calvum</name>
    <dbReference type="NCBI Taxonomy" id="53358"/>
    <lineage>
        <taxon>Bacteria</taxon>
        <taxon>Bacillati</taxon>
        <taxon>Actinomycetota</taxon>
        <taxon>Actinomycetes</taxon>
        <taxon>Micrococcales</taxon>
        <taxon>Intrasporangiaceae</taxon>
        <taxon>Intrasporangium</taxon>
    </lineage>
</organism>
<name>A0ABT5GLG0_9MICO</name>
<dbReference type="SUPFAM" id="SSF50249">
    <property type="entry name" value="Nucleic acid-binding proteins"/>
    <property type="match status" value="1"/>
</dbReference>
<evidence type="ECO:0000256" key="1">
    <source>
        <dbReference type="SAM" id="MobiDB-lite"/>
    </source>
</evidence>
<dbReference type="Proteomes" id="UP001150259">
    <property type="component" value="Unassembled WGS sequence"/>
</dbReference>
<comment type="caution">
    <text evidence="2">The sequence shown here is derived from an EMBL/GenBank/DDBJ whole genome shotgun (WGS) entry which is preliminary data.</text>
</comment>
<feature type="region of interest" description="Disordered" evidence="1">
    <location>
        <begin position="1"/>
        <end position="40"/>
    </location>
</feature>
<evidence type="ECO:0000313" key="3">
    <source>
        <dbReference type="Proteomes" id="UP001150259"/>
    </source>
</evidence>
<protein>
    <submittedName>
        <fullName evidence="2">OB-fold nucleic acid binding domain-containing protein</fullName>
    </submittedName>
</protein>
<keyword evidence="3" id="KW-1185">Reference proteome</keyword>
<dbReference type="CDD" id="cd04488">
    <property type="entry name" value="RecG_wedge_OBF"/>
    <property type="match status" value="1"/>
</dbReference>
<sequence>MTSEAGSRLRRFASRLRPAAAGAGQGGPPAEPDVEPGPADVVQIGQARPRQRVTVVGEVRILALRPQGDVPTLDVELWDGSDALHLVWLGRRSIPGISTGTRLRATGRVTLQRRAKTIFNPAYEVIGTARGPHG</sequence>